<comment type="cofactor">
    <cofactor evidence="10">
        <name>Mg(2+)</name>
        <dbReference type="ChEBI" id="CHEBI:18420"/>
    </cofactor>
    <text evidence="10">Binds 1 Mg(2+) ion per subunit. May bind a second metal ion at a regulatory site, or after substrate binding.</text>
</comment>
<dbReference type="Proteomes" id="UP000229834">
    <property type="component" value="Unassembled WGS sequence"/>
</dbReference>
<dbReference type="GO" id="GO:0003676">
    <property type="term" value="F:nucleic acid binding"/>
    <property type="evidence" value="ECO:0007669"/>
    <property type="project" value="InterPro"/>
</dbReference>
<comment type="function">
    <text evidence="10">Endonuclease that specifically degrades the RNA of RNA-DNA hybrids.</text>
</comment>
<dbReference type="CDD" id="cd09278">
    <property type="entry name" value="RNase_HI_prokaryote_like"/>
    <property type="match status" value="1"/>
</dbReference>
<evidence type="ECO:0000256" key="8">
    <source>
        <dbReference type="ARBA" id="ARBA00022801"/>
    </source>
</evidence>
<dbReference type="EC" id="3.1.26.4" evidence="4 10"/>
<proteinExistence type="inferred from homology"/>
<organism evidence="12 13">
    <name type="scientific">Candidatus Zambryskibacteria bacterium CG11_big_fil_rev_8_21_14_0_20_40_24</name>
    <dbReference type="NCBI Taxonomy" id="1975116"/>
    <lineage>
        <taxon>Bacteria</taxon>
        <taxon>Candidatus Zambryskiibacteriota</taxon>
    </lineage>
</organism>
<dbReference type="AlphaFoldDB" id="A0A2H0K6C9"/>
<sequence length="254" mass="28638">MKKQIKIFTDGASRGNPGRGGWGTIIVFPAGKTMIVNDEKRMMNDEWVQELGGREIKTTNNRMELTAVIKALEFVSKKIAISHSSFLIHLNTDSSYVLKGATTWIHSWQKSGWKTANKKEVLNKDLWVKLGKLLPEFQINWKLVKGHTGVRGNERCDDIATSFALGRGPKLYYGILQNYRIDLSVPSQSGISTDRKPRTKKGIAYSYVSLVGGIIKTHRTWADCEKRVKGKSGARFKKSHSLDDEENIKAQWAN</sequence>
<dbReference type="SUPFAM" id="SSF53098">
    <property type="entry name" value="Ribonuclease H-like"/>
    <property type="match status" value="1"/>
</dbReference>
<feature type="binding site" evidence="10">
    <location>
        <position position="10"/>
    </location>
    <ligand>
        <name>Mg(2+)</name>
        <dbReference type="ChEBI" id="CHEBI:18420"/>
        <label>1</label>
    </ligand>
</feature>
<dbReference type="HAMAP" id="MF_00042">
    <property type="entry name" value="RNase_H"/>
    <property type="match status" value="1"/>
</dbReference>
<comment type="caution">
    <text evidence="12">The sequence shown here is derived from an EMBL/GenBank/DDBJ whole genome shotgun (WGS) entry which is preliminary data.</text>
</comment>
<evidence type="ECO:0000256" key="4">
    <source>
        <dbReference type="ARBA" id="ARBA00012180"/>
    </source>
</evidence>
<dbReference type="GO" id="GO:0004523">
    <property type="term" value="F:RNA-DNA hybrid ribonuclease activity"/>
    <property type="evidence" value="ECO:0007669"/>
    <property type="project" value="UniProtKB-UniRule"/>
</dbReference>
<keyword evidence="5 10" id="KW-0540">Nuclease</keyword>
<keyword evidence="10" id="KW-0963">Cytoplasm</keyword>
<feature type="domain" description="RNase H type-1" evidence="11">
    <location>
        <begin position="1"/>
        <end position="165"/>
    </location>
</feature>
<reference evidence="12 13" key="1">
    <citation type="submission" date="2017-09" db="EMBL/GenBank/DDBJ databases">
        <title>Depth-based differentiation of microbial function through sediment-hosted aquifers and enrichment of novel symbionts in the deep terrestrial subsurface.</title>
        <authorList>
            <person name="Probst A.J."/>
            <person name="Ladd B."/>
            <person name="Jarett J.K."/>
            <person name="Geller-Mcgrath D.E."/>
            <person name="Sieber C.M."/>
            <person name="Emerson J.B."/>
            <person name="Anantharaman K."/>
            <person name="Thomas B.C."/>
            <person name="Malmstrom R."/>
            <person name="Stieglmeier M."/>
            <person name="Klingl A."/>
            <person name="Woyke T."/>
            <person name="Ryan C.M."/>
            <person name="Banfield J.F."/>
        </authorList>
    </citation>
    <scope>NUCLEOTIDE SEQUENCE [LARGE SCALE GENOMIC DNA]</scope>
    <source>
        <strain evidence="12">CG11_big_fil_rev_8_21_14_0_20_40_24</strain>
    </source>
</reference>
<evidence type="ECO:0000259" key="11">
    <source>
        <dbReference type="PROSITE" id="PS50879"/>
    </source>
</evidence>
<dbReference type="PANTHER" id="PTHR10642:SF26">
    <property type="entry name" value="RIBONUCLEASE H1"/>
    <property type="match status" value="1"/>
</dbReference>
<evidence type="ECO:0000256" key="1">
    <source>
        <dbReference type="ARBA" id="ARBA00000077"/>
    </source>
</evidence>
<feature type="binding site" evidence="10">
    <location>
        <position position="64"/>
    </location>
    <ligand>
        <name>Mg(2+)</name>
        <dbReference type="ChEBI" id="CHEBI:18420"/>
        <label>1</label>
    </ligand>
</feature>
<evidence type="ECO:0000256" key="7">
    <source>
        <dbReference type="ARBA" id="ARBA00022759"/>
    </source>
</evidence>
<dbReference type="InterPro" id="IPR012337">
    <property type="entry name" value="RNaseH-like_sf"/>
</dbReference>
<evidence type="ECO:0000256" key="10">
    <source>
        <dbReference type="HAMAP-Rule" id="MF_00042"/>
    </source>
</evidence>
<comment type="similarity">
    <text evidence="2 10">Belongs to the RNase H family.</text>
</comment>
<feature type="binding site" evidence="10">
    <location>
        <position position="93"/>
    </location>
    <ligand>
        <name>Mg(2+)</name>
        <dbReference type="ChEBI" id="CHEBI:18420"/>
        <label>1</label>
    </ligand>
</feature>
<dbReference type="PANTHER" id="PTHR10642">
    <property type="entry name" value="RIBONUCLEASE H1"/>
    <property type="match status" value="1"/>
</dbReference>
<comment type="subunit">
    <text evidence="3 10">Monomer.</text>
</comment>
<evidence type="ECO:0000256" key="6">
    <source>
        <dbReference type="ARBA" id="ARBA00022723"/>
    </source>
</evidence>
<dbReference type="Pfam" id="PF00075">
    <property type="entry name" value="RNase_H"/>
    <property type="match status" value="1"/>
</dbReference>
<keyword evidence="6 10" id="KW-0479">Metal-binding</keyword>
<dbReference type="GO" id="GO:0005737">
    <property type="term" value="C:cytoplasm"/>
    <property type="evidence" value="ECO:0007669"/>
    <property type="project" value="UniProtKB-SubCell"/>
</dbReference>
<protein>
    <recommendedName>
        <fullName evidence="4 10">Ribonuclease H</fullName>
        <shortName evidence="10">RNase H</shortName>
        <ecNumber evidence="4 10">3.1.26.4</ecNumber>
    </recommendedName>
</protein>
<evidence type="ECO:0000313" key="12">
    <source>
        <dbReference type="EMBL" id="PIQ66785.1"/>
    </source>
</evidence>
<keyword evidence="8 10" id="KW-0378">Hydrolase</keyword>
<dbReference type="Gene3D" id="3.30.420.10">
    <property type="entry name" value="Ribonuclease H-like superfamily/Ribonuclease H"/>
    <property type="match status" value="1"/>
</dbReference>
<feature type="binding site" evidence="10">
    <location>
        <position position="10"/>
    </location>
    <ligand>
        <name>Mg(2+)</name>
        <dbReference type="ChEBI" id="CHEBI:18420"/>
        <label>2</label>
    </ligand>
</feature>
<keyword evidence="7 10" id="KW-0255">Endonuclease</keyword>
<evidence type="ECO:0000256" key="2">
    <source>
        <dbReference type="ARBA" id="ARBA00005300"/>
    </source>
</evidence>
<evidence type="ECO:0000313" key="13">
    <source>
        <dbReference type="Proteomes" id="UP000229834"/>
    </source>
</evidence>
<gene>
    <name evidence="10" type="primary">rnhA</name>
    <name evidence="12" type="ORF">COV95_02395</name>
</gene>
<dbReference type="InterPro" id="IPR050092">
    <property type="entry name" value="RNase_H"/>
</dbReference>
<evidence type="ECO:0000256" key="5">
    <source>
        <dbReference type="ARBA" id="ARBA00022722"/>
    </source>
</evidence>
<keyword evidence="9 10" id="KW-0460">Magnesium</keyword>
<dbReference type="GO" id="GO:0000287">
    <property type="term" value="F:magnesium ion binding"/>
    <property type="evidence" value="ECO:0007669"/>
    <property type="project" value="UniProtKB-UniRule"/>
</dbReference>
<dbReference type="GO" id="GO:0043137">
    <property type="term" value="P:DNA replication, removal of RNA primer"/>
    <property type="evidence" value="ECO:0007669"/>
    <property type="project" value="TreeGrafter"/>
</dbReference>
<dbReference type="InterPro" id="IPR022892">
    <property type="entry name" value="RNaseHI"/>
</dbReference>
<comment type="subcellular location">
    <subcellularLocation>
        <location evidence="10">Cytoplasm</location>
    </subcellularLocation>
</comment>
<name>A0A2H0K6C9_9BACT</name>
<dbReference type="PROSITE" id="PS50879">
    <property type="entry name" value="RNASE_H_1"/>
    <property type="match status" value="1"/>
</dbReference>
<feature type="binding site" evidence="10">
    <location>
        <position position="157"/>
    </location>
    <ligand>
        <name>Mg(2+)</name>
        <dbReference type="ChEBI" id="CHEBI:18420"/>
        <label>2</label>
    </ligand>
</feature>
<evidence type="ECO:0000256" key="9">
    <source>
        <dbReference type="ARBA" id="ARBA00022842"/>
    </source>
</evidence>
<dbReference type="InterPro" id="IPR002156">
    <property type="entry name" value="RNaseH_domain"/>
</dbReference>
<comment type="catalytic activity">
    <reaction evidence="1 10">
        <text>Endonucleolytic cleavage to 5'-phosphomonoester.</text>
        <dbReference type="EC" id="3.1.26.4"/>
    </reaction>
</comment>
<dbReference type="InterPro" id="IPR036397">
    <property type="entry name" value="RNaseH_sf"/>
</dbReference>
<dbReference type="EMBL" id="PCVC01000066">
    <property type="protein sequence ID" value="PIQ66785.1"/>
    <property type="molecule type" value="Genomic_DNA"/>
</dbReference>
<evidence type="ECO:0000256" key="3">
    <source>
        <dbReference type="ARBA" id="ARBA00011245"/>
    </source>
</evidence>
<accession>A0A2H0K6C9</accession>